<evidence type="ECO:0000313" key="12">
    <source>
        <dbReference type="Proteomes" id="UP000094043"/>
    </source>
</evidence>
<evidence type="ECO:0000256" key="1">
    <source>
        <dbReference type="ARBA" id="ARBA00004479"/>
    </source>
</evidence>
<dbReference type="AlphaFoldDB" id="A0AAJ8JVQ2"/>
<comment type="similarity">
    <text evidence="3 8">Belongs to the DDOST 48 kDa subunit family.</text>
</comment>
<proteinExistence type="inferred from homology"/>
<evidence type="ECO:0000256" key="5">
    <source>
        <dbReference type="ARBA" id="ARBA00022824"/>
    </source>
</evidence>
<evidence type="ECO:0000256" key="3">
    <source>
        <dbReference type="ARBA" id="ARBA00008743"/>
    </source>
</evidence>
<name>A0AAJ8JVQ2_9TREE</name>
<dbReference type="InterPro" id="IPR005013">
    <property type="entry name" value="DDOST_48_kDa_subunit"/>
</dbReference>
<dbReference type="KEGG" id="cdep:91088776"/>
<evidence type="ECO:0000256" key="6">
    <source>
        <dbReference type="ARBA" id="ARBA00022989"/>
    </source>
</evidence>
<dbReference type="GO" id="GO:0008250">
    <property type="term" value="C:oligosaccharyltransferase complex"/>
    <property type="evidence" value="ECO:0007669"/>
    <property type="project" value="TreeGrafter"/>
</dbReference>
<dbReference type="GO" id="GO:0018279">
    <property type="term" value="P:protein N-linked glycosylation via asparagine"/>
    <property type="evidence" value="ECO:0007669"/>
    <property type="project" value="UniProtKB-UniRule"/>
</dbReference>
<dbReference type="Pfam" id="PF03345">
    <property type="entry name" value="OST48_N"/>
    <property type="match status" value="1"/>
</dbReference>
<reference evidence="11" key="3">
    <citation type="submission" date="2024-01" db="EMBL/GenBank/DDBJ databases">
        <authorList>
            <person name="Coelho M.A."/>
            <person name="David-Palma M."/>
            <person name="Shea T."/>
            <person name="Sun S."/>
            <person name="Cuomo C.A."/>
            <person name="Heitman J."/>
        </authorList>
    </citation>
    <scope>NUCLEOTIDE SEQUENCE</scope>
    <source>
        <strain evidence="11">CBS 7841</strain>
    </source>
</reference>
<evidence type="ECO:0000259" key="9">
    <source>
        <dbReference type="Pfam" id="PF03345"/>
    </source>
</evidence>
<keyword evidence="6 8" id="KW-1133">Transmembrane helix</keyword>
<dbReference type="InterPro" id="IPR055459">
    <property type="entry name" value="OST48_MD"/>
</dbReference>
<evidence type="ECO:0000259" key="10">
    <source>
        <dbReference type="Pfam" id="PF23358"/>
    </source>
</evidence>
<accession>A0AAJ8JVQ2</accession>
<keyword evidence="12" id="KW-1185">Reference proteome</keyword>
<keyword evidence="4 8" id="KW-0812">Transmembrane</keyword>
<keyword evidence="7 8" id="KW-0472">Membrane</keyword>
<feature type="transmembrane region" description="Helical" evidence="8">
    <location>
        <begin position="380"/>
        <end position="403"/>
    </location>
</feature>
<evidence type="ECO:0000256" key="2">
    <source>
        <dbReference type="ARBA" id="ARBA00004922"/>
    </source>
</evidence>
<feature type="domain" description="OST48 middle" evidence="10">
    <location>
        <begin position="256"/>
        <end position="402"/>
    </location>
</feature>
<dbReference type="EMBL" id="CP143788">
    <property type="protein sequence ID" value="WVN89343.1"/>
    <property type="molecule type" value="Genomic_DNA"/>
</dbReference>
<reference evidence="11" key="2">
    <citation type="journal article" date="2022" name="Elife">
        <title>Obligate sexual reproduction of a homothallic fungus closely related to the Cryptococcus pathogenic species complex.</title>
        <authorList>
            <person name="Passer A.R."/>
            <person name="Clancey S.A."/>
            <person name="Shea T."/>
            <person name="David-Palma M."/>
            <person name="Averette A.F."/>
            <person name="Boekhout T."/>
            <person name="Porcel B.M."/>
            <person name="Nowrousian M."/>
            <person name="Cuomo C.A."/>
            <person name="Sun S."/>
            <person name="Heitman J."/>
            <person name="Coelho M.A."/>
        </authorList>
    </citation>
    <scope>NUCLEOTIDE SEQUENCE</scope>
    <source>
        <strain evidence="11">CBS 7841</strain>
    </source>
</reference>
<comment type="function">
    <text evidence="8">Subunit of the oligosaccharyl transferase (OST) complex that catalyzes the initial transfer of a defined glycan (Glc(3)Man(9)GlcNAc(2) in eukaryotes) from the lipid carrier dolichol-pyrophosphate to an asparagine residue within an Asn-X-Ser/Thr consensus motif in nascent polypeptide chains, the first step in protein N-glycosylation. N-glycosylation occurs cotranslationally and the complex associates with the Sec61 complex at the channel-forming translocon complex that mediates protein translocation across the endoplasmic reticulum (ER).</text>
</comment>
<comment type="subunit">
    <text evidence="8">Component of the oligosaccharyltransferase (OST) complex.</text>
</comment>
<dbReference type="Pfam" id="PF23358">
    <property type="entry name" value="OST48_MD"/>
    <property type="match status" value="1"/>
</dbReference>
<gene>
    <name evidence="11" type="ORF">L203_104566</name>
</gene>
<dbReference type="RefSeq" id="XP_066070043.1">
    <property type="nucleotide sequence ID" value="XM_066213946.1"/>
</dbReference>
<comment type="subcellular location">
    <subcellularLocation>
        <location evidence="8">Endoplasmic reticulum membrane</location>
        <topology evidence="8">Single-pass type I membrane protein</topology>
    </subcellularLocation>
    <subcellularLocation>
        <location evidence="1">Membrane</location>
        <topology evidence="1">Single-pass type I membrane protein</topology>
    </subcellularLocation>
</comment>
<dbReference type="GeneID" id="91088776"/>
<evidence type="ECO:0000256" key="4">
    <source>
        <dbReference type="ARBA" id="ARBA00022692"/>
    </source>
</evidence>
<keyword evidence="5 8" id="KW-0256">Endoplasmic reticulum</keyword>
<dbReference type="InterPro" id="IPR055457">
    <property type="entry name" value="OST48_N"/>
</dbReference>
<reference evidence="11" key="1">
    <citation type="submission" date="2016-06" db="EMBL/GenBank/DDBJ databases">
        <authorList>
            <person name="Cuomo C."/>
            <person name="Litvintseva A."/>
            <person name="Heitman J."/>
            <person name="Chen Y."/>
            <person name="Sun S."/>
            <person name="Springer D."/>
            <person name="Dromer F."/>
            <person name="Young S."/>
            <person name="Zeng Q."/>
            <person name="Chapman S."/>
            <person name="Gujja S."/>
            <person name="Saif S."/>
            <person name="Birren B."/>
        </authorList>
    </citation>
    <scope>NUCLEOTIDE SEQUENCE</scope>
    <source>
        <strain evidence="11">CBS 7841</strain>
    </source>
</reference>
<evidence type="ECO:0000256" key="8">
    <source>
        <dbReference type="RuleBase" id="RU361142"/>
    </source>
</evidence>
<evidence type="ECO:0000256" key="7">
    <source>
        <dbReference type="ARBA" id="ARBA00023136"/>
    </source>
</evidence>
<dbReference type="PANTHER" id="PTHR10830">
    <property type="entry name" value="DOLICHYL-DIPHOSPHOOLIGOSACCHARIDE--PROTEIN GLYCOSYLTRANSFERASE 48 KDA SUBUNIT"/>
    <property type="match status" value="1"/>
</dbReference>
<dbReference type="PANTHER" id="PTHR10830:SF0">
    <property type="entry name" value="DOLICHYL-DIPHOSPHOOLIGOSACCHARIDE--PROTEIN GLYCOSYLTRANSFERASE 48 KDA SUBUNIT"/>
    <property type="match status" value="1"/>
</dbReference>
<sequence>MLGAVSARSASGDRILVVLEPAVEKDHFSKFWASLQGFSSALSPKSIIESQFKGLNTLYLLSSQLGETQRQHFREYDLEFTSSDQALIDAFSYVKGESPATVLLLPAQCAVRSGAVLSDTTLTGGPIVFPSGTVHSAGLNPYLIDVLYAPNTAYVEQGKLLSADEAEVEKAIGEKKNLDTVLTGKKASLVSAFQTRDNARAGFVGSGDVFSDKYWDEIVETADGKKVAAGNAAFATDFTKWVFQETGVVKVISSTHSREGEFQPRSLYTKKDSITYSLTLAQHISTGNDTSWGPFRADDISMDFTMLDPYIRTAMVEDPTDSRKDATTYKAQFIAPDQHGVFKFVVEYWRPGWSFVRTSSSASVVPLRHDEFPRFITGAWPYYTAAINTSVTFLLFCVIWVSLGETDKDRKGKKKAE</sequence>
<dbReference type="Proteomes" id="UP000094043">
    <property type="component" value="Chromosome 5"/>
</dbReference>
<organism evidence="11 12">
    <name type="scientific">Cryptococcus depauperatus CBS 7841</name>
    <dbReference type="NCBI Taxonomy" id="1295531"/>
    <lineage>
        <taxon>Eukaryota</taxon>
        <taxon>Fungi</taxon>
        <taxon>Dikarya</taxon>
        <taxon>Basidiomycota</taxon>
        <taxon>Agaricomycotina</taxon>
        <taxon>Tremellomycetes</taxon>
        <taxon>Tremellales</taxon>
        <taxon>Cryptococcaceae</taxon>
        <taxon>Cryptococcus</taxon>
    </lineage>
</organism>
<comment type="pathway">
    <text evidence="2 8">Protein modification; protein glycosylation.</text>
</comment>
<evidence type="ECO:0000313" key="11">
    <source>
        <dbReference type="EMBL" id="WVN89343.1"/>
    </source>
</evidence>
<feature type="domain" description="OST48 N-terminal" evidence="9">
    <location>
        <begin position="36"/>
        <end position="242"/>
    </location>
</feature>
<protein>
    <recommendedName>
        <fullName evidence="8">Dolichyl-diphosphooligosaccharide--protein glycosyltransferase subunit WBP1</fullName>
        <shortName evidence="8">Oligosaccharyl transferase subunit WBP1</shortName>
    </recommendedName>
</protein>